<evidence type="ECO:0000256" key="3">
    <source>
        <dbReference type="ARBA" id="ARBA00022777"/>
    </source>
</evidence>
<evidence type="ECO:0000313" key="5">
    <source>
        <dbReference type="EMBL" id="CAD7697260.1"/>
    </source>
</evidence>
<evidence type="ECO:0000256" key="1">
    <source>
        <dbReference type="ARBA" id="ARBA00009156"/>
    </source>
</evidence>
<comment type="similarity">
    <text evidence="1">Belongs to the FGGY kinase family.</text>
</comment>
<evidence type="ECO:0000259" key="4">
    <source>
        <dbReference type="Pfam" id="PF02782"/>
    </source>
</evidence>
<dbReference type="SUPFAM" id="SSF53067">
    <property type="entry name" value="Actin-like ATPase domain"/>
    <property type="match status" value="1"/>
</dbReference>
<sequence>MAIKMLTTERLDDVEYGIYSHRLGDMWLVGGASNTGGAVLRQFFTDEQMRKLTPLLKPSEPTGLDYYPLPIQGERFPTNDPKLQPHMDPRPDNDAVFFQGLLEGIARIEAKGYALLGSMGSCPVNRVVTAGGGAANEKWNQIRQAALGVPVERAMQDDASYGAALLARQSRQSYERLHSDQR</sequence>
<reference evidence="5" key="1">
    <citation type="submission" date="2020-12" db="EMBL/GenBank/DDBJ databases">
        <authorList>
            <person name="Iha C."/>
        </authorList>
    </citation>
    <scope>NUCLEOTIDE SEQUENCE</scope>
</reference>
<dbReference type="Gene3D" id="3.30.420.40">
    <property type="match status" value="1"/>
</dbReference>
<evidence type="ECO:0000256" key="2">
    <source>
        <dbReference type="ARBA" id="ARBA00022679"/>
    </source>
</evidence>
<dbReference type="EMBL" id="CAJHUC010000632">
    <property type="protein sequence ID" value="CAD7697260.1"/>
    <property type="molecule type" value="Genomic_DNA"/>
</dbReference>
<keyword evidence="2" id="KW-0808">Transferase</keyword>
<dbReference type="Pfam" id="PF02782">
    <property type="entry name" value="FGGY_C"/>
    <property type="match status" value="1"/>
</dbReference>
<proteinExistence type="inferred from homology"/>
<keyword evidence="3" id="KW-0418">Kinase</keyword>
<dbReference type="AlphaFoldDB" id="A0A8S1J140"/>
<keyword evidence="6" id="KW-1185">Reference proteome</keyword>
<dbReference type="OrthoDB" id="10262702at2759"/>
<feature type="domain" description="Carbohydrate kinase FGGY C-terminal" evidence="4">
    <location>
        <begin position="22"/>
        <end position="167"/>
    </location>
</feature>
<dbReference type="InterPro" id="IPR018485">
    <property type="entry name" value="FGGY_C"/>
</dbReference>
<accession>A0A8S1J140</accession>
<comment type="caution">
    <text evidence="5">The sequence shown here is derived from an EMBL/GenBank/DDBJ whole genome shotgun (WGS) entry which is preliminary data.</text>
</comment>
<dbReference type="GO" id="GO:0004856">
    <property type="term" value="F:D-xylulokinase activity"/>
    <property type="evidence" value="ECO:0007669"/>
    <property type="project" value="TreeGrafter"/>
</dbReference>
<gene>
    <name evidence="5" type="ORF">OSTQU699_LOCUS2621</name>
</gene>
<dbReference type="InterPro" id="IPR043129">
    <property type="entry name" value="ATPase_NBD"/>
</dbReference>
<dbReference type="GO" id="GO:0005829">
    <property type="term" value="C:cytosol"/>
    <property type="evidence" value="ECO:0007669"/>
    <property type="project" value="TreeGrafter"/>
</dbReference>
<dbReference type="PANTHER" id="PTHR10196">
    <property type="entry name" value="SUGAR KINASE"/>
    <property type="match status" value="1"/>
</dbReference>
<name>A0A8S1J140_9CHLO</name>
<organism evidence="5 6">
    <name type="scientific">Ostreobium quekettii</name>
    <dbReference type="NCBI Taxonomy" id="121088"/>
    <lineage>
        <taxon>Eukaryota</taxon>
        <taxon>Viridiplantae</taxon>
        <taxon>Chlorophyta</taxon>
        <taxon>core chlorophytes</taxon>
        <taxon>Ulvophyceae</taxon>
        <taxon>TCBD clade</taxon>
        <taxon>Bryopsidales</taxon>
        <taxon>Ostreobineae</taxon>
        <taxon>Ostreobiaceae</taxon>
        <taxon>Ostreobium</taxon>
    </lineage>
</organism>
<protein>
    <recommendedName>
        <fullName evidence="4">Carbohydrate kinase FGGY C-terminal domain-containing protein</fullName>
    </recommendedName>
</protein>
<dbReference type="GO" id="GO:0019150">
    <property type="term" value="F:D-ribulokinase activity"/>
    <property type="evidence" value="ECO:0007669"/>
    <property type="project" value="TreeGrafter"/>
</dbReference>
<dbReference type="PANTHER" id="PTHR10196:SF80">
    <property type="entry name" value="D-RIBULOSE KINASE"/>
    <property type="match status" value="1"/>
</dbReference>
<dbReference type="Proteomes" id="UP000708148">
    <property type="component" value="Unassembled WGS sequence"/>
</dbReference>
<evidence type="ECO:0000313" key="6">
    <source>
        <dbReference type="Proteomes" id="UP000708148"/>
    </source>
</evidence>
<dbReference type="GO" id="GO:0005997">
    <property type="term" value="P:xylulose metabolic process"/>
    <property type="evidence" value="ECO:0007669"/>
    <property type="project" value="TreeGrafter"/>
</dbReference>